<dbReference type="Proteomes" id="UP000501926">
    <property type="component" value="Chromosome"/>
</dbReference>
<dbReference type="EMBL" id="CP049055">
    <property type="protein sequence ID" value="QII13158.1"/>
    <property type="molecule type" value="Genomic_DNA"/>
</dbReference>
<evidence type="ECO:0008006" key="5">
    <source>
        <dbReference type="Google" id="ProtNLM"/>
    </source>
</evidence>
<keyword evidence="1" id="KW-0472">Membrane</keyword>
<evidence type="ECO:0000313" key="4">
    <source>
        <dbReference type="Proteomes" id="UP000501926"/>
    </source>
</evidence>
<dbReference type="EMBL" id="CT573071">
    <property type="protein sequence ID" value="CAJ73042.1"/>
    <property type="molecule type" value="Genomic_DNA"/>
</dbReference>
<name>Q1Q647_KUEST</name>
<sequence>MPEKNGKEVYEIMCGSIIKNLLLGGSMMSIRKILFYAFFVTVSFHGMNSSLYAAGGLPSHSALKDALSAVVKEDNGGFGFNMWATVVDRDGFVRVVVFSGNERGDQWPGSRVISAQKANTANAFSLPGFALSTANLFSAVQPGGSLFGLQLSNPVDTETAYSGAPQKYGKENDPMAGRRIGGINVFGGGLALYNSEGVLIGALGVSGDSSCADHIIAWKVRHVLMLDYVPKGVSPSGDDNIIHDIIAGTSQSGWGHPECSPEAMKIAEKLPKTHPVRTKK</sequence>
<dbReference type="Pfam" id="PF03928">
    <property type="entry name" value="HbpS-like"/>
    <property type="match status" value="1"/>
</dbReference>
<dbReference type="AlphaFoldDB" id="Q1Q647"/>
<keyword evidence="1" id="KW-1133">Transmembrane helix</keyword>
<proteinExistence type="predicted"/>
<evidence type="ECO:0000313" key="2">
    <source>
        <dbReference type="EMBL" id="CAJ73042.1"/>
    </source>
</evidence>
<keyword evidence="1" id="KW-0812">Transmembrane</keyword>
<organism evidence="2">
    <name type="scientific">Kuenenia stuttgartiensis</name>
    <dbReference type="NCBI Taxonomy" id="174633"/>
    <lineage>
        <taxon>Bacteria</taxon>
        <taxon>Pseudomonadati</taxon>
        <taxon>Planctomycetota</taxon>
        <taxon>Candidatus Brocadiia</taxon>
        <taxon>Candidatus Brocadiales</taxon>
        <taxon>Candidatus Brocadiaceae</taxon>
        <taxon>Candidatus Kuenenia</taxon>
    </lineage>
</organism>
<reference evidence="2" key="2">
    <citation type="submission" date="2006-01" db="EMBL/GenBank/DDBJ databases">
        <authorList>
            <person name="Genoscope"/>
        </authorList>
    </citation>
    <scope>NUCLEOTIDE SEQUENCE</scope>
</reference>
<evidence type="ECO:0000313" key="3">
    <source>
        <dbReference type="EMBL" id="QII13158.1"/>
    </source>
</evidence>
<dbReference type="InterPro" id="IPR005624">
    <property type="entry name" value="PduO/GlcC-like"/>
</dbReference>
<dbReference type="Gene3D" id="3.30.450.150">
    <property type="entry name" value="Haem-degrading domain"/>
    <property type="match status" value="1"/>
</dbReference>
<protein>
    <recommendedName>
        <fullName evidence="5">Heme-binding protein</fullName>
    </recommendedName>
</protein>
<reference evidence="3 4" key="3">
    <citation type="submission" date="2020-02" db="EMBL/GenBank/DDBJ databases">
        <title>Newly sequenced genome of strain CSTR1 showed variability in Candidatus Kuenenia stuttgartiensis genomes.</title>
        <authorList>
            <person name="Ding C."/>
            <person name="Adrian L."/>
        </authorList>
    </citation>
    <scope>NUCLEOTIDE SEQUENCE [LARGE SCALE GENOMIC DNA]</scope>
    <source>
        <strain evidence="3 4">CSTR1</strain>
    </source>
</reference>
<gene>
    <name evidence="3" type="ORF">KsCSTR_37790</name>
    <name evidence="2" type="ORF">kuste2297</name>
</gene>
<accession>Q1Q647</accession>
<dbReference type="InterPro" id="IPR038084">
    <property type="entry name" value="PduO/GlcC-like_sf"/>
</dbReference>
<dbReference type="SUPFAM" id="SSF143744">
    <property type="entry name" value="GlcG-like"/>
    <property type="match status" value="1"/>
</dbReference>
<feature type="transmembrane region" description="Helical" evidence="1">
    <location>
        <begin position="33"/>
        <end position="54"/>
    </location>
</feature>
<evidence type="ECO:0000256" key="1">
    <source>
        <dbReference type="SAM" id="Phobius"/>
    </source>
</evidence>
<reference evidence="2" key="1">
    <citation type="journal article" date="2006" name="Nature">
        <title>Deciphering the evolution and metabolism of an anammox bacterium from a community genome.</title>
        <authorList>
            <person name="Strous M."/>
            <person name="Pelletier E."/>
            <person name="Mangenot S."/>
            <person name="Rattei T."/>
            <person name="Lehner A."/>
            <person name="Taylor M.W."/>
            <person name="Horn M."/>
            <person name="Daims H."/>
            <person name="Bartol-Mavel D."/>
            <person name="Wincker P."/>
            <person name="Barbe V."/>
            <person name="Fonknechten N."/>
            <person name="Vallenet D."/>
            <person name="Segurens B."/>
            <person name="Schenowitz-Truong C."/>
            <person name="Medigue C."/>
            <person name="Collingro A."/>
            <person name="Snel B."/>
            <person name="Dutilh B.E."/>
            <person name="OpDenCamp H.J.M."/>
            <person name="vanDerDrift C."/>
            <person name="Cirpus I."/>
            <person name="vanDePas-Schoonen K.T."/>
            <person name="Harhangi H.R."/>
            <person name="vanNiftrik L."/>
            <person name="Schmid M."/>
            <person name="Keltjens J."/>
            <person name="vanDeVossenberg J."/>
            <person name="Kartal B."/>
            <person name="Meier H."/>
            <person name="Frishman D."/>
            <person name="Huynen M.A."/>
            <person name="Mewes H."/>
            <person name="Weissenbach J."/>
            <person name="Jetten M.S.M."/>
            <person name="Wagner M."/>
            <person name="LePaslier D."/>
        </authorList>
    </citation>
    <scope>NUCLEOTIDE SEQUENCE</scope>
</reference>